<feature type="region of interest" description="Disordered" evidence="1">
    <location>
        <begin position="109"/>
        <end position="143"/>
    </location>
</feature>
<gene>
    <name evidence="2" type="primary">56</name>
    <name evidence="2" type="ORF">SEA_VONDRA_56</name>
</gene>
<proteinExistence type="predicted"/>
<dbReference type="Proteomes" id="UP000509608">
    <property type="component" value="Segment"/>
</dbReference>
<name>A0A6M9Z3S9_9CAUD</name>
<dbReference type="RefSeq" id="YP_010756350.1">
    <property type="nucleotide sequence ID" value="NC_073486.1"/>
</dbReference>
<keyword evidence="3" id="KW-1185">Reference proteome</keyword>
<dbReference type="KEGG" id="vg:80026106"/>
<feature type="compositionally biased region" description="Low complexity" evidence="1">
    <location>
        <begin position="18"/>
        <end position="34"/>
    </location>
</feature>
<organism evidence="2 3">
    <name type="scientific">Streptomyces phage Vondra</name>
    <dbReference type="NCBI Taxonomy" id="2736273"/>
    <lineage>
        <taxon>Viruses</taxon>
        <taxon>Duplodnaviria</taxon>
        <taxon>Heunggongvirae</taxon>
        <taxon>Uroviricota</taxon>
        <taxon>Caudoviricetes</taxon>
        <taxon>Ignaciovirus</taxon>
        <taxon>Ignaciovirus vondra</taxon>
    </lineage>
</organism>
<accession>A0A6M9Z3S9</accession>
<evidence type="ECO:0000313" key="3">
    <source>
        <dbReference type="Proteomes" id="UP000509608"/>
    </source>
</evidence>
<evidence type="ECO:0000313" key="2">
    <source>
        <dbReference type="EMBL" id="QKN87641.1"/>
    </source>
</evidence>
<feature type="region of interest" description="Disordered" evidence="1">
    <location>
        <begin position="1"/>
        <end position="42"/>
    </location>
</feature>
<feature type="compositionally biased region" description="Pro residues" evidence="1">
    <location>
        <begin position="134"/>
        <end position="143"/>
    </location>
</feature>
<dbReference type="EMBL" id="MT451981">
    <property type="protein sequence ID" value="QKN87641.1"/>
    <property type="molecule type" value="Genomic_DNA"/>
</dbReference>
<evidence type="ECO:0000256" key="1">
    <source>
        <dbReference type="SAM" id="MobiDB-lite"/>
    </source>
</evidence>
<sequence>MRPAHGDVTTGRADYPDRSTPTMSTTKRTQKTTPAVPAPGARPSVRVDAALSDDLAVIMATGADFAGAVRAAVGTLADIYRTAWAHGTVPEGETPLLIAYQLAPRPTDAPAVTRPYDGMSDRPTVPRVGRRIPGPYPVRQPTP</sequence>
<protein>
    <submittedName>
        <fullName evidence="2">Uncharacterized protein</fullName>
    </submittedName>
</protein>
<reference evidence="2 3" key="1">
    <citation type="submission" date="2020-05" db="EMBL/GenBank/DDBJ databases">
        <authorList>
            <person name="Vondra J.M."/>
            <person name="Stovall M.A."/>
            <person name="Menchaca C."/>
            <person name="Bhuiyan S."/>
            <person name="Subhayu N."/>
            <person name="Hughes L.E."/>
            <person name="Garlena R.A."/>
            <person name="Russell D.A."/>
            <person name="Pope W.H."/>
            <person name="Jacobs-Sera D."/>
            <person name="Hatfull G.F."/>
        </authorList>
    </citation>
    <scope>NUCLEOTIDE SEQUENCE [LARGE SCALE GENOMIC DNA]</scope>
</reference>
<dbReference type="GeneID" id="80026106"/>